<accession>A0ABR7T8Y8</accession>
<feature type="domain" description="CxxC-x17-CxxC" evidence="2">
    <location>
        <begin position="61"/>
        <end position="96"/>
    </location>
</feature>
<dbReference type="Proteomes" id="UP000617402">
    <property type="component" value="Unassembled WGS sequence"/>
</dbReference>
<dbReference type="Gene3D" id="3.90.10.10">
    <property type="entry name" value="Cytochrome C3"/>
    <property type="match status" value="1"/>
</dbReference>
<dbReference type="RefSeq" id="WP_188041553.1">
    <property type="nucleotide sequence ID" value="NZ_JACVHF010000026.1"/>
</dbReference>
<feature type="domain" description="Probable zinc-binding" evidence="1">
    <location>
        <begin position="3"/>
        <end position="49"/>
    </location>
</feature>
<dbReference type="InterPro" id="IPR026363">
    <property type="entry name" value="CxxC-x17-CxxC_dom"/>
</dbReference>
<dbReference type="NCBIfam" id="TIGR04272">
    <property type="entry name" value="cxxc_cxxc_Mbark"/>
    <property type="match status" value="1"/>
</dbReference>
<proteinExistence type="predicted"/>
<gene>
    <name evidence="3" type="ORF">H1S01_16785</name>
</gene>
<evidence type="ECO:0000259" key="1">
    <source>
        <dbReference type="Pfam" id="PF13451"/>
    </source>
</evidence>
<reference evidence="3 4" key="1">
    <citation type="submission" date="2020-07" db="EMBL/GenBank/DDBJ databases">
        <title>Draft whole-genome sequence of Heliobacterium chlorum DSM 3682, type strain.</title>
        <authorList>
            <person name="Kyndt J.A."/>
            <person name="Meyer T.E."/>
            <person name="Imhoff J.F."/>
        </authorList>
    </citation>
    <scope>NUCLEOTIDE SEQUENCE [LARGE SCALE GENOMIC DNA]</scope>
    <source>
        <strain evidence="3 4">DSM 3682</strain>
    </source>
</reference>
<keyword evidence="4" id="KW-1185">Reference proteome</keyword>
<name>A0ABR7T8Y8_HELCL</name>
<dbReference type="EMBL" id="JACVHF010000026">
    <property type="protein sequence ID" value="MBC9786126.1"/>
    <property type="molecule type" value="Genomic_DNA"/>
</dbReference>
<evidence type="ECO:0000313" key="4">
    <source>
        <dbReference type="Proteomes" id="UP000617402"/>
    </source>
</evidence>
<dbReference type="Pfam" id="PF23477">
    <property type="entry name" value="zf_Tbcl_2"/>
    <property type="match status" value="1"/>
</dbReference>
<evidence type="ECO:0000259" key="2">
    <source>
        <dbReference type="Pfam" id="PF23477"/>
    </source>
</evidence>
<evidence type="ECO:0000313" key="3">
    <source>
        <dbReference type="EMBL" id="MBC9786126.1"/>
    </source>
</evidence>
<organism evidence="3 4">
    <name type="scientific">Heliobacterium chlorum</name>
    <dbReference type="NCBI Taxonomy" id="2698"/>
    <lineage>
        <taxon>Bacteria</taxon>
        <taxon>Bacillati</taxon>
        <taxon>Bacillota</taxon>
        <taxon>Clostridia</taxon>
        <taxon>Eubacteriales</taxon>
        <taxon>Heliobacteriaceae</taxon>
        <taxon>Heliobacterium</taxon>
    </lineage>
</organism>
<protein>
    <submittedName>
        <fullName evidence="3">Zinc-ribbon domain containing protein</fullName>
    </submittedName>
</protein>
<sequence>MFQDKVLPCKECGSEFEFTASEQEFFAEKGFTNEPGRCPQCRAARKTQNNNNNRGGYRQEREMFPATCSACGKETTVPFQPRGDKPVYCRDCFKPQPRNNRW</sequence>
<comment type="caution">
    <text evidence="3">The sequence shown here is derived from an EMBL/GenBank/DDBJ whole genome shotgun (WGS) entry which is preliminary data.</text>
</comment>
<dbReference type="InterPro" id="IPR025306">
    <property type="entry name" value="Zn-bnd_dom_prob"/>
</dbReference>
<dbReference type="Pfam" id="PF13451">
    <property type="entry name" value="zf_Tbcl"/>
    <property type="match status" value="1"/>
</dbReference>